<accession>A0AAF0AVG3</accession>
<dbReference type="InterPro" id="IPR010102">
    <property type="entry name" value="Succ_semiAld_DH"/>
</dbReference>
<dbReference type="InterPro" id="IPR016161">
    <property type="entry name" value="Ald_DH/histidinol_DH"/>
</dbReference>
<comment type="similarity">
    <text evidence="2 8">Belongs to the aldehyde dehydrogenase family.</text>
</comment>
<keyword evidence="12" id="KW-1185">Reference proteome</keyword>
<dbReference type="GeneID" id="80873829"/>
<dbReference type="CDD" id="cd07103">
    <property type="entry name" value="ALDH_F5_SSADH_GabD"/>
    <property type="match status" value="1"/>
</dbReference>
<evidence type="ECO:0000256" key="6">
    <source>
        <dbReference type="ARBA" id="ARBA00052698"/>
    </source>
</evidence>
<protein>
    <recommendedName>
        <fullName evidence="9">Succinate-semialdehyde dehydrogenase</fullName>
        <ecNumber evidence="9">1.2.1.16</ecNumber>
    </recommendedName>
</protein>
<comment type="catalytic activity">
    <reaction evidence="5 9">
        <text>succinate semialdehyde + NADP(+) + H2O = succinate + NADPH + 2 H(+)</text>
        <dbReference type="Rhea" id="RHEA:13213"/>
        <dbReference type="ChEBI" id="CHEBI:15377"/>
        <dbReference type="ChEBI" id="CHEBI:15378"/>
        <dbReference type="ChEBI" id="CHEBI:30031"/>
        <dbReference type="ChEBI" id="CHEBI:57706"/>
        <dbReference type="ChEBI" id="CHEBI:57783"/>
        <dbReference type="ChEBI" id="CHEBI:58349"/>
        <dbReference type="EC" id="1.2.1.16"/>
    </reaction>
</comment>
<dbReference type="Proteomes" id="UP001212411">
    <property type="component" value="Chromosome 1"/>
</dbReference>
<dbReference type="InterPro" id="IPR016163">
    <property type="entry name" value="Ald_DH_C"/>
</dbReference>
<organism evidence="11 12">
    <name type="scientific">Schizosaccharomyces osmophilus</name>
    <dbReference type="NCBI Taxonomy" id="2545709"/>
    <lineage>
        <taxon>Eukaryota</taxon>
        <taxon>Fungi</taxon>
        <taxon>Dikarya</taxon>
        <taxon>Ascomycota</taxon>
        <taxon>Taphrinomycotina</taxon>
        <taxon>Schizosaccharomycetes</taxon>
        <taxon>Schizosaccharomycetales</taxon>
        <taxon>Schizosaccharomycetaceae</taxon>
        <taxon>Schizosaccharomyces</taxon>
    </lineage>
</organism>
<comment type="subunit">
    <text evidence="3">Homotetramer.</text>
</comment>
<feature type="active site" evidence="7">
    <location>
        <position position="357"/>
    </location>
</feature>
<evidence type="ECO:0000313" key="12">
    <source>
        <dbReference type="Proteomes" id="UP001212411"/>
    </source>
</evidence>
<name>A0AAF0AVG3_9SCHI</name>
<dbReference type="AlphaFoldDB" id="A0AAF0AVG3"/>
<dbReference type="Gene3D" id="3.40.605.10">
    <property type="entry name" value="Aldehyde Dehydrogenase, Chain A, domain 1"/>
    <property type="match status" value="1"/>
</dbReference>
<gene>
    <name evidence="11" type="ORF">SOMG_00346</name>
</gene>
<evidence type="ECO:0000256" key="9">
    <source>
        <dbReference type="RuleBase" id="RU365091"/>
    </source>
</evidence>
<keyword evidence="4 8" id="KW-0560">Oxidoreductase</keyword>
<dbReference type="SUPFAM" id="SSF53720">
    <property type="entry name" value="ALDH-like"/>
    <property type="match status" value="1"/>
</dbReference>
<dbReference type="InterPro" id="IPR029510">
    <property type="entry name" value="Ald_DH_CS_GLU"/>
</dbReference>
<dbReference type="GO" id="GO:0005739">
    <property type="term" value="C:mitochondrion"/>
    <property type="evidence" value="ECO:0007669"/>
    <property type="project" value="UniProtKB-ARBA"/>
</dbReference>
<evidence type="ECO:0000256" key="3">
    <source>
        <dbReference type="ARBA" id="ARBA00011881"/>
    </source>
</evidence>
<reference evidence="11 12" key="1">
    <citation type="journal article" date="2023" name="G3 (Bethesda)">
        <title>A high-quality reference genome for the fission yeast Schizosaccharomyces osmophilus.</title>
        <authorList>
            <person name="Jia G.S."/>
            <person name="Zhang W.C."/>
            <person name="Liang Y."/>
            <person name="Liu X.H."/>
            <person name="Rhind N."/>
            <person name="Pidoux A."/>
            <person name="Brysch-Herzberg M."/>
            <person name="Du L.L."/>
        </authorList>
    </citation>
    <scope>NUCLEOTIDE SEQUENCE [LARGE SCALE GENOMIC DNA]</scope>
    <source>
        <strain evidence="11 12">CBS 15793</strain>
    </source>
</reference>
<evidence type="ECO:0000259" key="10">
    <source>
        <dbReference type="Pfam" id="PF00171"/>
    </source>
</evidence>
<dbReference type="GO" id="GO:0009450">
    <property type="term" value="P:gamma-aminobutyric acid catabolic process"/>
    <property type="evidence" value="ECO:0007669"/>
    <property type="project" value="InterPro"/>
</dbReference>
<dbReference type="FunFam" id="3.40.605.10:FF:000005">
    <property type="entry name" value="Succinate-semialdehyde dehydrogenase I"/>
    <property type="match status" value="1"/>
</dbReference>
<dbReference type="Gene3D" id="3.40.309.10">
    <property type="entry name" value="Aldehyde Dehydrogenase, Chain A, domain 2"/>
    <property type="match status" value="1"/>
</dbReference>
<sequence>MKTKDVTKPIQVGKVFINSKRWPVQVREKTSLAGRTELTTCERNQTSACTKEIHRVGGISFARNYNKRIHRQDYWKTIGNYSGRRAMSKMSNPGWMSKIRNVDLFDLEEQPARSFIGGKWVTASSGQVFDVEDPGRSRVLASVTDMAVEETREAIEIAHTAFQKYRHSSVRERAAILRRWYELMLENADDLATMMTLENGKSLADSKGEVVYAANFLDWFSGEALRVNGDSHMASAPNNRILTIKQPVGVVGIITPWNFPAAMITRKVGAALAAGCTMVIRPAGETPFSAIALAKLAERAGVPAGVINMVTSDSPAEHGLELTTNPLVRKVSFTGSTNVGKILANQSSSTLKKLSLELGGNAPFIVFEDADLEKAADALIACKFRGSGQTCVCANRIFVHSNVYTPFVQLVYDRVSRFQLGYGLDEGVTHGPLVSRKAVHKVQEHVNDALNKGATALTGGSVASEMGPCYFHPTVLIEAKHNMLIAQEETFGPVCALFKFSTEEEVLKHANNTPVGLAGYLFSKDISRVFRVAEALEVGMVGCNTGAVSDVLSPFGGVKESGYGREGSQHGISEYLDIKSMTISLD</sequence>
<evidence type="ECO:0000256" key="4">
    <source>
        <dbReference type="ARBA" id="ARBA00023002"/>
    </source>
</evidence>
<evidence type="ECO:0000256" key="7">
    <source>
        <dbReference type="PROSITE-ProRule" id="PRU10007"/>
    </source>
</evidence>
<dbReference type="PANTHER" id="PTHR43353:SF5">
    <property type="entry name" value="SUCCINATE-SEMIALDEHYDE DEHYDROGENASE, MITOCHONDRIAL"/>
    <property type="match status" value="1"/>
</dbReference>
<dbReference type="InterPro" id="IPR016162">
    <property type="entry name" value="Ald_DH_N"/>
</dbReference>
<dbReference type="Pfam" id="PF00171">
    <property type="entry name" value="Aldedh"/>
    <property type="match status" value="1"/>
</dbReference>
<comment type="catalytic activity">
    <reaction evidence="6 9">
        <text>succinate semialdehyde + NAD(+) + H2O = succinate + NADH + 2 H(+)</text>
        <dbReference type="Rhea" id="RHEA:13217"/>
        <dbReference type="ChEBI" id="CHEBI:15377"/>
        <dbReference type="ChEBI" id="CHEBI:15378"/>
        <dbReference type="ChEBI" id="CHEBI:30031"/>
        <dbReference type="ChEBI" id="CHEBI:57540"/>
        <dbReference type="ChEBI" id="CHEBI:57706"/>
        <dbReference type="ChEBI" id="CHEBI:57945"/>
        <dbReference type="EC" id="1.2.1.16"/>
    </reaction>
</comment>
<dbReference type="NCBIfam" id="TIGR01780">
    <property type="entry name" value="SSADH"/>
    <property type="match status" value="1"/>
</dbReference>
<dbReference type="EC" id="1.2.1.16" evidence="9"/>
<dbReference type="EMBL" id="CP115611">
    <property type="protein sequence ID" value="WBW72512.1"/>
    <property type="molecule type" value="Genomic_DNA"/>
</dbReference>
<dbReference type="InterPro" id="IPR015590">
    <property type="entry name" value="Aldehyde_DH_dom"/>
</dbReference>
<evidence type="ECO:0000256" key="2">
    <source>
        <dbReference type="ARBA" id="ARBA00009986"/>
    </source>
</evidence>
<dbReference type="RefSeq" id="XP_056036755.1">
    <property type="nucleotide sequence ID" value="XM_056179140.1"/>
</dbReference>
<evidence type="ECO:0000256" key="5">
    <source>
        <dbReference type="ARBA" id="ARBA00050387"/>
    </source>
</evidence>
<dbReference type="GO" id="GO:0004777">
    <property type="term" value="F:succinate-semialdehyde dehydrogenase (NAD+) activity"/>
    <property type="evidence" value="ECO:0007669"/>
    <property type="project" value="UniProtKB-UniRule"/>
</dbReference>
<dbReference type="InterPro" id="IPR050740">
    <property type="entry name" value="Aldehyde_DH_Superfamily"/>
</dbReference>
<proteinExistence type="inferred from homology"/>
<evidence type="ECO:0000256" key="1">
    <source>
        <dbReference type="ARBA" id="ARBA00005176"/>
    </source>
</evidence>
<dbReference type="KEGG" id="som:SOMG_00346"/>
<dbReference type="FunFam" id="3.40.309.10:FF:000004">
    <property type="entry name" value="Succinate-semialdehyde dehydrogenase I"/>
    <property type="match status" value="1"/>
</dbReference>
<evidence type="ECO:0000313" key="11">
    <source>
        <dbReference type="EMBL" id="WBW72512.1"/>
    </source>
</evidence>
<evidence type="ECO:0000256" key="8">
    <source>
        <dbReference type="RuleBase" id="RU003345"/>
    </source>
</evidence>
<feature type="domain" description="Aldehyde dehydrogenase" evidence="10">
    <location>
        <begin position="120"/>
        <end position="580"/>
    </location>
</feature>
<comment type="pathway">
    <text evidence="1 9">Amino-acid degradation; 4-aminobutanoate degradation.</text>
</comment>
<dbReference type="PANTHER" id="PTHR43353">
    <property type="entry name" value="SUCCINATE-SEMIALDEHYDE DEHYDROGENASE, MITOCHONDRIAL"/>
    <property type="match status" value="1"/>
</dbReference>
<dbReference type="PROSITE" id="PS00687">
    <property type="entry name" value="ALDEHYDE_DEHYDR_GLU"/>
    <property type="match status" value="1"/>
</dbReference>